<evidence type="ECO:0000256" key="8">
    <source>
        <dbReference type="ARBA" id="ARBA00022982"/>
    </source>
</evidence>
<evidence type="ECO:0000256" key="7">
    <source>
        <dbReference type="ARBA" id="ARBA00022729"/>
    </source>
</evidence>
<evidence type="ECO:0000256" key="12">
    <source>
        <dbReference type="SAM" id="Phobius"/>
    </source>
</evidence>
<protein>
    <submittedName>
        <fullName evidence="15">Cytochrome c oxidase subunit II</fullName>
    </submittedName>
</protein>
<dbReference type="Pfam" id="PF00116">
    <property type="entry name" value="COX2"/>
    <property type="match status" value="1"/>
</dbReference>
<evidence type="ECO:0000256" key="4">
    <source>
        <dbReference type="ARBA" id="ARBA00022475"/>
    </source>
</evidence>
<evidence type="ECO:0000259" key="13">
    <source>
        <dbReference type="PROSITE" id="PS50857"/>
    </source>
</evidence>
<feature type="domain" description="Cytochrome oxidase subunit II copper A binding" evidence="13">
    <location>
        <begin position="106"/>
        <end position="218"/>
    </location>
</feature>
<gene>
    <name evidence="15" type="ORF">C41B8_16874</name>
</gene>
<evidence type="ECO:0000313" key="16">
    <source>
        <dbReference type="Proteomes" id="UP000028302"/>
    </source>
</evidence>
<dbReference type="GO" id="GO:0005886">
    <property type="term" value="C:plasma membrane"/>
    <property type="evidence" value="ECO:0007669"/>
    <property type="project" value="UniProtKB-SubCell"/>
</dbReference>
<dbReference type="AlphaFoldDB" id="A0A084IH67"/>
<dbReference type="CDD" id="cd04212">
    <property type="entry name" value="CuRO_UO_II"/>
    <property type="match status" value="1"/>
</dbReference>
<evidence type="ECO:0000259" key="14">
    <source>
        <dbReference type="PROSITE" id="PS50999"/>
    </source>
</evidence>
<evidence type="ECO:0000256" key="3">
    <source>
        <dbReference type="ARBA" id="ARBA00022448"/>
    </source>
</evidence>
<feature type="transmembrane region" description="Helical" evidence="12">
    <location>
        <begin position="20"/>
        <end position="41"/>
    </location>
</feature>
<dbReference type="PROSITE" id="PS50999">
    <property type="entry name" value="COX2_TM"/>
    <property type="match status" value="1"/>
</dbReference>
<evidence type="ECO:0000256" key="2">
    <source>
        <dbReference type="ARBA" id="ARBA00007866"/>
    </source>
</evidence>
<dbReference type="GO" id="GO:0042773">
    <property type="term" value="P:ATP synthesis coupled electron transport"/>
    <property type="evidence" value="ECO:0007669"/>
    <property type="project" value="TreeGrafter"/>
</dbReference>
<keyword evidence="5" id="KW-0679">Respiratory chain</keyword>
<keyword evidence="11 12" id="KW-0472">Membrane</keyword>
<dbReference type="SUPFAM" id="SSF81464">
    <property type="entry name" value="Cytochrome c oxidase subunit II-like, transmembrane region"/>
    <property type="match status" value="1"/>
</dbReference>
<evidence type="ECO:0000256" key="1">
    <source>
        <dbReference type="ARBA" id="ARBA00004651"/>
    </source>
</evidence>
<dbReference type="InterPro" id="IPR036257">
    <property type="entry name" value="Cyt_c_oxidase_su2_TM_sf"/>
</dbReference>
<dbReference type="InterPro" id="IPR010514">
    <property type="entry name" value="COX_ARM"/>
</dbReference>
<dbReference type="InterPro" id="IPR011759">
    <property type="entry name" value="Cyt_c_oxidase_su2_TM_dom"/>
</dbReference>
<keyword evidence="8" id="KW-0249">Electron transport</keyword>
<dbReference type="eggNOG" id="COG1622">
    <property type="taxonomic scope" value="Bacteria"/>
</dbReference>
<feature type="transmembrane region" description="Helical" evidence="12">
    <location>
        <begin position="61"/>
        <end position="83"/>
    </location>
</feature>
<organism evidence="15 16">
    <name type="scientific">Salinisphaera hydrothermalis (strain C41B8)</name>
    <dbReference type="NCBI Taxonomy" id="1304275"/>
    <lineage>
        <taxon>Bacteria</taxon>
        <taxon>Pseudomonadati</taxon>
        <taxon>Pseudomonadota</taxon>
        <taxon>Gammaproteobacteria</taxon>
        <taxon>Salinisphaerales</taxon>
        <taxon>Salinisphaeraceae</taxon>
        <taxon>Salinisphaera</taxon>
    </lineage>
</organism>
<name>A0A084IH67_SALHC</name>
<dbReference type="PANTHER" id="PTHR22888">
    <property type="entry name" value="CYTOCHROME C OXIDASE, SUBUNIT II"/>
    <property type="match status" value="1"/>
</dbReference>
<proteinExistence type="inferred from homology"/>
<dbReference type="PANTHER" id="PTHR22888:SF18">
    <property type="entry name" value="CYTOCHROME BO(3) UBIQUINOL OXIDASE SUBUNIT 2"/>
    <property type="match status" value="1"/>
</dbReference>
<evidence type="ECO:0000256" key="11">
    <source>
        <dbReference type="ARBA" id="ARBA00023136"/>
    </source>
</evidence>
<keyword evidence="3" id="KW-0813">Transport</keyword>
<dbReference type="Gene3D" id="2.60.40.420">
    <property type="entry name" value="Cupredoxins - blue copper proteins"/>
    <property type="match status" value="1"/>
</dbReference>
<accession>A0A084IH67</accession>
<dbReference type="Pfam" id="PF06481">
    <property type="entry name" value="COX_ARM"/>
    <property type="match status" value="1"/>
</dbReference>
<keyword evidence="4" id="KW-1003">Cell membrane</keyword>
<dbReference type="SUPFAM" id="SSF49503">
    <property type="entry name" value="Cupredoxins"/>
    <property type="match status" value="1"/>
</dbReference>
<evidence type="ECO:0000256" key="10">
    <source>
        <dbReference type="ARBA" id="ARBA00023002"/>
    </source>
</evidence>
<comment type="similarity">
    <text evidence="2">Belongs to the cytochrome c oxidase subunit 2 family.</text>
</comment>
<comment type="caution">
    <text evidence="15">The sequence shown here is derived from an EMBL/GenBank/DDBJ whole genome shotgun (WGS) entry which is preliminary data.</text>
</comment>
<keyword evidence="10" id="KW-0560">Oxidoreductase</keyword>
<keyword evidence="6 12" id="KW-0812">Transmembrane</keyword>
<dbReference type="InterPro" id="IPR002429">
    <property type="entry name" value="CcO_II-like_C"/>
</dbReference>
<dbReference type="GO" id="GO:0004129">
    <property type="term" value="F:cytochrome-c oxidase activity"/>
    <property type="evidence" value="ECO:0007669"/>
    <property type="project" value="InterPro"/>
</dbReference>
<dbReference type="InterPro" id="IPR045187">
    <property type="entry name" value="CcO_II"/>
</dbReference>
<dbReference type="PROSITE" id="PS50857">
    <property type="entry name" value="COX2_CUA"/>
    <property type="match status" value="1"/>
</dbReference>
<keyword evidence="7" id="KW-0732">Signal</keyword>
<dbReference type="GO" id="GO:0009486">
    <property type="term" value="F:cytochrome bo3 ubiquinol oxidase activity"/>
    <property type="evidence" value="ECO:0007669"/>
    <property type="project" value="InterPro"/>
</dbReference>
<dbReference type="Proteomes" id="UP000028302">
    <property type="component" value="Unassembled WGS sequence"/>
</dbReference>
<dbReference type="InterPro" id="IPR008972">
    <property type="entry name" value="Cupredoxin"/>
</dbReference>
<dbReference type="Gene3D" id="1.10.287.90">
    <property type="match status" value="1"/>
</dbReference>
<comment type="subcellular location">
    <subcellularLocation>
        <location evidence="1">Cell membrane</location>
        <topology evidence="1">Multi-pass membrane protein</topology>
    </subcellularLocation>
</comment>
<evidence type="ECO:0000256" key="6">
    <source>
        <dbReference type="ARBA" id="ARBA00022692"/>
    </source>
</evidence>
<evidence type="ECO:0000256" key="9">
    <source>
        <dbReference type="ARBA" id="ARBA00022989"/>
    </source>
</evidence>
<evidence type="ECO:0000256" key="5">
    <source>
        <dbReference type="ARBA" id="ARBA00022660"/>
    </source>
</evidence>
<reference evidence="15 16" key="1">
    <citation type="submission" date="2013-03" db="EMBL/GenBank/DDBJ databases">
        <title>Salinisphaera hydrothermalis C41B8 Genome Sequencing.</title>
        <authorList>
            <person name="Li C."/>
            <person name="Lai Q."/>
            <person name="Shao Z."/>
        </authorList>
    </citation>
    <scope>NUCLEOTIDE SEQUENCE [LARGE SCALE GENOMIC DNA]</scope>
    <source>
        <strain evidence="15 16">C41B8</strain>
    </source>
</reference>
<dbReference type="InterPro" id="IPR034227">
    <property type="entry name" value="CuRO_UO_II"/>
</dbReference>
<sequence length="280" mass="31269">MFWTLDPAGPVARSERYTLIVDAIIMAVIVIPTIILTVIFLRRYRASNTKAGYAPTWSRSIALEIGMWGIPLIAVGVLGYFVYTGTQAADPYHPGAIEDQAGASSQPALTIDVIALDWRWLFVYPKQHIATVHTLTLPVNRPVRFHLTSATVTNSFFIPRLAGQIYVMPGMHTQQLLQADKRGTYTGFSAAQSGAGFSWMRFKTHVVKPAAFQRWVARVQASPDHLTHARYEKLVQPTIDTQGKRLYFSSVAPGLFDYVTNEVRNGKVYPTHLFAGKKMK</sequence>
<keyword evidence="9 12" id="KW-1133">Transmembrane helix</keyword>
<dbReference type="STRING" id="1304275.C41B8_16874"/>
<evidence type="ECO:0000313" key="15">
    <source>
        <dbReference type="EMBL" id="KEZ76051.1"/>
    </source>
</evidence>
<feature type="domain" description="Cytochrome oxidase subunit II transmembrane region profile" evidence="14">
    <location>
        <begin position="1"/>
        <end position="93"/>
    </location>
</feature>
<dbReference type="GO" id="GO:0005507">
    <property type="term" value="F:copper ion binding"/>
    <property type="evidence" value="ECO:0007669"/>
    <property type="project" value="InterPro"/>
</dbReference>
<keyword evidence="16" id="KW-1185">Reference proteome</keyword>
<dbReference type="EMBL" id="APNK01000041">
    <property type="protein sequence ID" value="KEZ76051.1"/>
    <property type="molecule type" value="Genomic_DNA"/>
</dbReference>
<dbReference type="PATRIC" id="fig|1304275.5.peg.3457"/>